<gene>
    <name evidence="1" type="ORF">Zmor_014516</name>
</gene>
<evidence type="ECO:0000313" key="1">
    <source>
        <dbReference type="EMBL" id="KAJ3655383.1"/>
    </source>
</evidence>
<name>A0AA38IHN9_9CUCU</name>
<dbReference type="Proteomes" id="UP001168821">
    <property type="component" value="Unassembled WGS sequence"/>
</dbReference>
<proteinExistence type="predicted"/>
<dbReference type="EMBL" id="JALNTZ010000004">
    <property type="protein sequence ID" value="KAJ3655383.1"/>
    <property type="molecule type" value="Genomic_DNA"/>
</dbReference>
<dbReference type="AlphaFoldDB" id="A0AA38IHN9"/>
<evidence type="ECO:0000313" key="2">
    <source>
        <dbReference type="Proteomes" id="UP001168821"/>
    </source>
</evidence>
<sequence length="150" mass="17399">MDPETQRGPRAAKTHTRPGPMFILICCPERCVRFDITVNYDDAKSSPDKLYHISCSCWQPCAWCLIYFDIYFASLYVYTLMCNVTSACDNNPNTKPFYLFIANMEDIMLGGYIKGSRAEIYPAHLYRTFVLSIRNTKGLYDKINNYTMQH</sequence>
<keyword evidence="2" id="KW-1185">Reference proteome</keyword>
<reference evidence="1" key="1">
    <citation type="journal article" date="2023" name="G3 (Bethesda)">
        <title>Whole genome assemblies of Zophobas morio and Tenebrio molitor.</title>
        <authorList>
            <person name="Kaur S."/>
            <person name="Stinson S.A."/>
            <person name="diCenzo G.C."/>
        </authorList>
    </citation>
    <scope>NUCLEOTIDE SEQUENCE</scope>
    <source>
        <strain evidence="1">QUZm001</strain>
    </source>
</reference>
<comment type="caution">
    <text evidence="1">The sequence shown here is derived from an EMBL/GenBank/DDBJ whole genome shotgun (WGS) entry which is preliminary data.</text>
</comment>
<accession>A0AA38IHN9</accession>
<organism evidence="1 2">
    <name type="scientific">Zophobas morio</name>
    <dbReference type="NCBI Taxonomy" id="2755281"/>
    <lineage>
        <taxon>Eukaryota</taxon>
        <taxon>Metazoa</taxon>
        <taxon>Ecdysozoa</taxon>
        <taxon>Arthropoda</taxon>
        <taxon>Hexapoda</taxon>
        <taxon>Insecta</taxon>
        <taxon>Pterygota</taxon>
        <taxon>Neoptera</taxon>
        <taxon>Endopterygota</taxon>
        <taxon>Coleoptera</taxon>
        <taxon>Polyphaga</taxon>
        <taxon>Cucujiformia</taxon>
        <taxon>Tenebrionidae</taxon>
        <taxon>Zophobas</taxon>
    </lineage>
</organism>
<protein>
    <submittedName>
        <fullName evidence="1">Uncharacterized protein</fullName>
    </submittedName>
</protein>